<keyword evidence="3" id="KW-1003">Cell membrane</keyword>
<evidence type="ECO:0000256" key="2">
    <source>
        <dbReference type="ARBA" id="ARBA00022448"/>
    </source>
</evidence>
<dbReference type="InterPro" id="IPR051327">
    <property type="entry name" value="MATE_MepA_subfamily"/>
</dbReference>
<accession>A0A5R9DU14</accession>
<dbReference type="PANTHER" id="PTHR43823">
    <property type="entry name" value="SPORULATION PROTEIN YKVU"/>
    <property type="match status" value="1"/>
</dbReference>
<comment type="caution">
    <text evidence="8">The sequence shown here is derived from an EMBL/GenBank/DDBJ whole genome shotgun (WGS) entry which is preliminary data.</text>
</comment>
<feature type="transmembrane region" description="Helical" evidence="7">
    <location>
        <begin position="356"/>
        <end position="381"/>
    </location>
</feature>
<reference evidence="8 9" key="1">
    <citation type="submission" date="2019-05" db="EMBL/GenBank/DDBJ databases">
        <title>The metagenome of a microbial culture collection derived from dairy environment covers the genomic content of the human microbiome.</title>
        <authorList>
            <person name="Roder T."/>
            <person name="Wuthrich D."/>
            <person name="Sattari Z."/>
            <person name="Von Ah U."/>
            <person name="Bar C."/>
            <person name="Ronchi F."/>
            <person name="Macpherson A.J."/>
            <person name="Ganal-Vonarburg S.C."/>
            <person name="Bruggmann R."/>
            <person name="Vergeres G."/>
        </authorList>
    </citation>
    <scope>NUCLEOTIDE SEQUENCE [LARGE SCALE GENOMIC DNA]</scope>
    <source>
        <strain evidence="8 9">FAM 24227</strain>
    </source>
</reference>
<dbReference type="EMBL" id="VBSP01000029">
    <property type="protein sequence ID" value="TLQ40406.1"/>
    <property type="molecule type" value="Genomic_DNA"/>
</dbReference>
<protein>
    <submittedName>
        <fullName evidence="8">MATE family efflux transporter</fullName>
    </submittedName>
</protein>
<feature type="transmembrane region" description="Helical" evidence="7">
    <location>
        <begin position="94"/>
        <end position="116"/>
    </location>
</feature>
<feature type="transmembrane region" description="Helical" evidence="7">
    <location>
        <begin position="393"/>
        <end position="412"/>
    </location>
</feature>
<comment type="subcellular location">
    <subcellularLocation>
        <location evidence="1">Cell membrane</location>
        <topology evidence="1">Multi-pass membrane protein</topology>
    </subcellularLocation>
</comment>
<dbReference type="PIRSF" id="PIRSF006603">
    <property type="entry name" value="DinF"/>
    <property type="match status" value="1"/>
</dbReference>
<dbReference type="AlphaFoldDB" id="A0A5R9DU14"/>
<feature type="transmembrane region" description="Helical" evidence="7">
    <location>
        <begin position="63"/>
        <end position="82"/>
    </location>
</feature>
<evidence type="ECO:0000256" key="1">
    <source>
        <dbReference type="ARBA" id="ARBA00004651"/>
    </source>
</evidence>
<proteinExistence type="predicted"/>
<feature type="transmembrane region" description="Helical" evidence="7">
    <location>
        <begin position="20"/>
        <end position="43"/>
    </location>
</feature>
<feature type="transmembrane region" description="Helical" evidence="7">
    <location>
        <begin position="136"/>
        <end position="154"/>
    </location>
</feature>
<keyword evidence="4 7" id="KW-0812">Transmembrane</keyword>
<dbReference type="GO" id="GO:0042910">
    <property type="term" value="F:xenobiotic transmembrane transporter activity"/>
    <property type="evidence" value="ECO:0007669"/>
    <property type="project" value="InterPro"/>
</dbReference>
<feature type="transmembrane region" description="Helical" evidence="7">
    <location>
        <begin position="237"/>
        <end position="263"/>
    </location>
</feature>
<gene>
    <name evidence="8" type="ORF">FEZ33_08155</name>
</gene>
<feature type="transmembrane region" description="Helical" evidence="7">
    <location>
        <begin position="269"/>
        <end position="292"/>
    </location>
</feature>
<evidence type="ECO:0000256" key="4">
    <source>
        <dbReference type="ARBA" id="ARBA00022692"/>
    </source>
</evidence>
<keyword evidence="2" id="KW-0813">Transport</keyword>
<feature type="transmembrane region" description="Helical" evidence="7">
    <location>
        <begin position="313"/>
        <end position="336"/>
    </location>
</feature>
<organism evidence="8 9">
    <name type="scientific">Ruoffia tabacinasalis</name>
    <dbReference type="NCBI Taxonomy" id="87458"/>
    <lineage>
        <taxon>Bacteria</taxon>
        <taxon>Bacillati</taxon>
        <taxon>Bacillota</taxon>
        <taxon>Bacilli</taxon>
        <taxon>Lactobacillales</taxon>
        <taxon>Aerococcaceae</taxon>
        <taxon>Ruoffia</taxon>
    </lineage>
</organism>
<feature type="transmembrane region" description="Helical" evidence="7">
    <location>
        <begin position="418"/>
        <end position="436"/>
    </location>
</feature>
<evidence type="ECO:0000256" key="5">
    <source>
        <dbReference type="ARBA" id="ARBA00022989"/>
    </source>
</evidence>
<evidence type="ECO:0000313" key="9">
    <source>
        <dbReference type="Proteomes" id="UP000306420"/>
    </source>
</evidence>
<keyword evidence="6 7" id="KW-0472">Membrane</keyword>
<feature type="transmembrane region" description="Helical" evidence="7">
    <location>
        <begin position="195"/>
        <end position="216"/>
    </location>
</feature>
<name>A0A5R9DU14_9LACT</name>
<dbReference type="Pfam" id="PF01554">
    <property type="entry name" value="MatE"/>
    <property type="match status" value="2"/>
</dbReference>
<dbReference type="NCBIfam" id="TIGR00797">
    <property type="entry name" value="matE"/>
    <property type="match status" value="1"/>
</dbReference>
<evidence type="ECO:0000313" key="8">
    <source>
        <dbReference type="EMBL" id="TLQ40406.1"/>
    </source>
</evidence>
<feature type="transmembrane region" description="Helical" evidence="7">
    <location>
        <begin position="166"/>
        <end position="189"/>
    </location>
</feature>
<dbReference type="PANTHER" id="PTHR43823:SF3">
    <property type="entry name" value="MULTIDRUG EXPORT PROTEIN MEPA"/>
    <property type="match status" value="1"/>
</dbReference>
<dbReference type="OrthoDB" id="9811110at2"/>
<dbReference type="Proteomes" id="UP000306420">
    <property type="component" value="Unassembled WGS sequence"/>
</dbReference>
<evidence type="ECO:0000256" key="3">
    <source>
        <dbReference type="ARBA" id="ARBA00022475"/>
    </source>
</evidence>
<dbReference type="GO" id="GO:0005886">
    <property type="term" value="C:plasma membrane"/>
    <property type="evidence" value="ECO:0007669"/>
    <property type="project" value="UniProtKB-SubCell"/>
</dbReference>
<dbReference type="InterPro" id="IPR048279">
    <property type="entry name" value="MdtK-like"/>
</dbReference>
<dbReference type="GO" id="GO:0015297">
    <property type="term" value="F:antiporter activity"/>
    <property type="evidence" value="ECO:0007669"/>
    <property type="project" value="InterPro"/>
</dbReference>
<evidence type="ECO:0000256" key="6">
    <source>
        <dbReference type="ARBA" id="ARBA00023136"/>
    </source>
</evidence>
<sequence length="444" mass="49279">MNLVGLSNQASRTRKQFMQYVSLAMLSMMGQSLFIFADTFFIANGVGSRGIAALNIVLPMVNVFNGIGWMFGIGGATLFAIALGKKQFADANRLFNMTFMFTISAAIAFAAMTSLFSEPILRFLGANEGTYSLAKSYYDILMFFSPLFMVNFVFISFLRNDNNPRLAMIAMLTGGLVNIVLDYIFIFPLQMELKGAAIATVFSPITSILVATLHWHRIDHHLHFNKVSMQIKKLKDIVSLGFSSFFNEFSSAVVMFLFNIVLLRLVGNIAVSAYAIIANINIIVIALFTGLGQGFQPLASKFLGQGNSKELKHVLKLALIAAVFLSLIIFGIGFFFPDGLVAIFNSEQNQEMALIALQGIPLYFMSFLFTGMNFVVIYYLAAINQARSSLILSALRGFILIIPVLLVMALWFDLIGVWLTMMIVEVMTFIFALYILRKSLSRLA</sequence>
<keyword evidence="5 7" id="KW-1133">Transmembrane helix</keyword>
<evidence type="ECO:0000256" key="7">
    <source>
        <dbReference type="SAM" id="Phobius"/>
    </source>
</evidence>
<dbReference type="InterPro" id="IPR002528">
    <property type="entry name" value="MATE_fam"/>
</dbReference>